<evidence type="ECO:0000313" key="7">
    <source>
        <dbReference type="Proteomes" id="UP001231189"/>
    </source>
</evidence>
<evidence type="ECO:0000313" key="6">
    <source>
        <dbReference type="EMBL" id="KAK1609845.1"/>
    </source>
</evidence>
<evidence type="ECO:0000256" key="3">
    <source>
        <dbReference type="ARBA" id="ARBA00022801"/>
    </source>
</evidence>
<feature type="region of interest" description="Disordered" evidence="4">
    <location>
        <begin position="682"/>
        <end position="724"/>
    </location>
</feature>
<dbReference type="PANTHER" id="PTHR34835">
    <property type="entry name" value="OS07G0283600 PROTEIN-RELATED"/>
    <property type="match status" value="1"/>
</dbReference>
<organism evidence="6 7">
    <name type="scientific">Lolium multiflorum</name>
    <name type="common">Italian ryegrass</name>
    <name type="synonym">Lolium perenne subsp. multiflorum</name>
    <dbReference type="NCBI Taxonomy" id="4521"/>
    <lineage>
        <taxon>Eukaryota</taxon>
        <taxon>Viridiplantae</taxon>
        <taxon>Streptophyta</taxon>
        <taxon>Embryophyta</taxon>
        <taxon>Tracheophyta</taxon>
        <taxon>Spermatophyta</taxon>
        <taxon>Magnoliopsida</taxon>
        <taxon>Liliopsida</taxon>
        <taxon>Poales</taxon>
        <taxon>Poaceae</taxon>
        <taxon>BOP clade</taxon>
        <taxon>Pooideae</taxon>
        <taxon>Poodae</taxon>
        <taxon>Poeae</taxon>
        <taxon>Poeae Chloroplast Group 2 (Poeae type)</taxon>
        <taxon>Loliodinae</taxon>
        <taxon>Loliinae</taxon>
        <taxon>Lolium</taxon>
    </lineage>
</organism>
<evidence type="ECO:0000259" key="5">
    <source>
        <dbReference type="Pfam" id="PF02902"/>
    </source>
</evidence>
<keyword evidence="2" id="KW-0645">Protease</keyword>
<dbReference type="GO" id="GO:0008234">
    <property type="term" value="F:cysteine-type peptidase activity"/>
    <property type="evidence" value="ECO:0007669"/>
    <property type="project" value="InterPro"/>
</dbReference>
<feature type="compositionally biased region" description="Low complexity" evidence="4">
    <location>
        <begin position="76"/>
        <end position="88"/>
    </location>
</feature>
<accession>A0AAD8VM68</accession>
<feature type="compositionally biased region" description="Basic and acidic residues" evidence="4">
    <location>
        <begin position="32"/>
        <end position="47"/>
    </location>
</feature>
<dbReference type="Pfam" id="PF02902">
    <property type="entry name" value="Peptidase_C48"/>
    <property type="match status" value="1"/>
</dbReference>
<dbReference type="InterPro" id="IPR038765">
    <property type="entry name" value="Papain-like_cys_pep_sf"/>
</dbReference>
<gene>
    <name evidence="6" type="ORF">QYE76_033518</name>
</gene>
<protein>
    <recommendedName>
        <fullName evidence="5">Ubiquitin-like protease family profile domain-containing protein</fullName>
    </recommendedName>
</protein>
<evidence type="ECO:0000256" key="2">
    <source>
        <dbReference type="ARBA" id="ARBA00022670"/>
    </source>
</evidence>
<feature type="region of interest" description="Disordered" evidence="4">
    <location>
        <begin position="1"/>
        <end position="88"/>
    </location>
</feature>
<dbReference type="InterPro" id="IPR003653">
    <property type="entry name" value="Peptidase_C48_C"/>
</dbReference>
<dbReference type="PANTHER" id="PTHR34835:SF77">
    <property type="entry name" value="OS08G0365200 PROTEIN"/>
    <property type="match status" value="1"/>
</dbReference>
<dbReference type="Gene3D" id="3.40.395.10">
    <property type="entry name" value="Adenoviral Proteinase, Chain A"/>
    <property type="match status" value="1"/>
</dbReference>
<dbReference type="SUPFAM" id="SSF54001">
    <property type="entry name" value="Cysteine proteinases"/>
    <property type="match status" value="1"/>
</dbReference>
<dbReference type="AlphaFoldDB" id="A0AAD8VM68"/>
<keyword evidence="3" id="KW-0378">Hydrolase</keyword>
<evidence type="ECO:0000256" key="1">
    <source>
        <dbReference type="ARBA" id="ARBA00005234"/>
    </source>
</evidence>
<evidence type="ECO:0000256" key="4">
    <source>
        <dbReference type="SAM" id="MobiDB-lite"/>
    </source>
</evidence>
<feature type="compositionally biased region" description="Polar residues" evidence="4">
    <location>
        <begin position="682"/>
        <end position="695"/>
    </location>
</feature>
<dbReference type="EMBL" id="JAUUTY010000007">
    <property type="protein sequence ID" value="KAK1609845.1"/>
    <property type="molecule type" value="Genomic_DNA"/>
</dbReference>
<feature type="compositionally biased region" description="Pro residues" evidence="4">
    <location>
        <begin position="542"/>
        <end position="552"/>
    </location>
</feature>
<feature type="domain" description="Ubiquitin-like protease family profile" evidence="5">
    <location>
        <begin position="854"/>
        <end position="922"/>
    </location>
</feature>
<comment type="caution">
    <text evidence="6">The sequence shown here is derived from an EMBL/GenBank/DDBJ whole genome shotgun (WGS) entry which is preliminary data.</text>
</comment>
<reference evidence="6" key="1">
    <citation type="submission" date="2023-07" db="EMBL/GenBank/DDBJ databases">
        <title>A chromosome-level genome assembly of Lolium multiflorum.</title>
        <authorList>
            <person name="Chen Y."/>
            <person name="Copetti D."/>
            <person name="Kolliker R."/>
            <person name="Studer B."/>
        </authorList>
    </citation>
    <scope>NUCLEOTIDE SEQUENCE</scope>
    <source>
        <strain evidence="6">02402/16</strain>
        <tissue evidence="6">Leaf</tissue>
    </source>
</reference>
<comment type="similarity">
    <text evidence="1">Belongs to the peptidase C48 family.</text>
</comment>
<dbReference type="GO" id="GO:0006508">
    <property type="term" value="P:proteolysis"/>
    <property type="evidence" value="ECO:0007669"/>
    <property type="project" value="UniProtKB-KW"/>
</dbReference>
<name>A0AAD8VM68_LOLMU</name>
<feature type="compositionally biased region" description="Basic and acidic residues" evidence="4">
    <location>
        <begin position="566"/>
        <end position="578"/>
    </location>
</feature>
<dbReference type="Proteomes" id="UP001231189">
    <property type="component" value="Unassembled WGS sequence"/>
</dbReference>
<keyword evidence="7" id="KW-1185">Reference proteome</keyword>
<feature type="compositionally biased region" description="Polar residues" evidence="4">
    <location>
        <begin position="1"/>
        <end position="11"/>
    </location>
</feature>
<feature type="region of interest" description="Disordered" evidence="4">
    <location>
        <begin position="533"/>
        <end position="581"/>
    </location>
</feature>
<sequence length="938" mass="103434">MDARQSSTSPTARPPEPGSDPTRPRPNRLARPRLDAGSRRGDHRGDSGGDSPASTPATHGAPRPRRQRLLSSCKVRSGPSSLLPRGGSPPWSCRVWLGTAAPPAAPLLLSGPSSLLPVVRFSSLLPREFDNMAPNEAPKEAMFQMRFGAKRLAKVVQKNMNGAKRAIIAKTAFKPLLKVASFAAPPMELIEYVVKHTNPKLREFRHKNKSILFTREMVVKVLGVPSGDRDLVYLKRTQQSDLRDMFKNEKGRATIAKAIQVLENCEDTNEALVVQSFGLIAFATVLCPGTGNLVRCEYLGILMNANEIGQYAIDEHILKETMGETIYMDFLSFPPLAPKEHTINRSTPRFCHVCDDDFKLVVDIDKNKLSLDPASFGVRPLLPLSQTLYAVVAPTDGNLPHVDPGVVGDDGLGSEEVDVNPSASLNEWLEKGFASSEELQVPEHLQGLYNKHKALYATDLAAGLHNFGEFLKASNAKRMAALLVDVHAANVASSSFTIPCPAAPDVHAKEPSPIMVEEDLTHNVVNDDAMDIGEVSNKTSPVPSPETSPVPSPEHSTETSPVPSPEHTHVPSPEHTREACPVTSCVPSPVRTTVPSPVPSCAATLVPSPSSGDESPRIKSPSKYPAGFWDDVPKMDLFPDGSEEAKFFATIPDVAATSGGSCVVVTPVRKEDVPQPIVPAASTLQEAKGNASSGPDTHDKKQRQKRAAKDIDTPPKVKKMKLSDTHQSTYRKYIGHSRKLRPQKKGVHPKPFVHIGNFFVSYKNFQAVFKPRQHMDNQVMSVYVEKFNIENKLQASTNKRCRKKFAFSVHMTSELIKDPAKFQTKDVIQEFKIACEKYKISKMDLITNFDVLAKETQAFSFDITKFKHGGPTDYPQQPNNFDCGFFAILYMEKFDGKVMENFDENGIPYFRMILATDLITHPTNREDYAKIFDEETYE</sequence>
<proteinExistence type="inferred from homology"/>